<accession>A0A4U6TCK2</accession>
<dbReference type="Gramene" id="TKV94888">
    <property type="protein sequence ID" value="TKV94888"/>
    <property type="gene ID" value="SEVIR_9G325300v2"/>
</dbReference>
<dbReference type="PANTHER" id="PTHR48170">
    <property type="entry name" value="ZINC FINGER GRF-TYPE DOMAIN-CONTAINING PROTEIN"/>
    <property type="match status" value="1"/>
</dbReference>
<dbReference type="Gramene" id="TKV94887">
    <property type="protein sequence ID" value="TKV94887"/>
    <property type="gene ID" value="SEVIR_9G325300v2"/>
</dbReference>
<dbReference type="AlphaFoldDB" id="A0A4U6TCK2"/>
<dbReference type="Gramene" id="TKV94889">
    <property type="protein sequence ID" value="TKV94889"/>
    <property type="gene ID" value="SEVIR_9G325300v2"/>
</dbReference>
<proteinExistence type="predicted"/>
<dbReference type="Gramene" id="TKV94886">
    <property type="protein sequence ID" value="TKV94886"/>
    <property type="gene ID" value="SEVIR_9G325300v2"/>
</dbReference>
<feature type="compositionally biased region" description="Basic and acidic residues" evidence="1">
    <location>
        <begin position="57"/>
        <end position="90"/>
    </location>
</feature>
<dbReference type="OMA" id="YSGMIRQ"/>
<dbReference type="EMBL" id="CM016560">
    <property type="protein sequence ID" value="TKV94887.1"/>
    <property type="molecule type" value="Genomic_DNA"/>
</dbReference>
<dbReference type="PANTHER" id="PTHR48170:SF1">
    <property type="entry name" value="ZINC FINGER GRF-TYPE DOMAIN-CONTAINING PROTEIN"/>
    <property type="match status" value="1"/>
</dbReference>
<organism evidence="2 3">
    <name type="scientific">Setaria viridis</name>
    <name type="common">Green bristlegrass</name>
    <name type="synonym">Setaria italica subsp. viridis</name>
    <dbReference type="NCBI Taxonomy" id="4556"/>
    <lineage>
        <taxon>Eukaryota</taxon>
        <taxon>Viridiplantae</taxon>
        <taxon>Streptophyta</taxon>
        <taxon>Embryophyta</taxon>
        <taxon>Tracheophyta</taxon>
        <taxon>Spermatophyta</taxon>
        <taxon>Magnoliopsida</taxon>
        <taxon>Liliopsida</taxon>
        <taxon>Poales</taxon>
        <taxon>Poaceae</taxon>
        <taxon>PACMAD clade</taxon>
        <taxon>Panicoideae</taxon>
        <taxon>Panicodae</taxon>
        <taxon>Paniceae</taxon>
        <taxon>Cenchrinae</taxon>
        <taxon>Setaria</taxon>
    </lineage>
</organism>
<evidence type="ECO:0000313" key="3">
    <source>
        <dbReference type="Proteomes" id="UP000298652"/>
    </source>
</evidence>
<evidence type="ECO:0000256" key="1">
    <source>
        <dbReference type="SAM" id="MobiDB-lite"/>
    </source>
</evidence>
<feature type="region of interest" description="Disordered" evidence="1">
    <location>
        <begin position="57"/>
        <end position="117"/>
    </location>
</feature>
<sequence>MCSNFEFEPTLRQCRINKLTPPPLCDFEQWINTDINPEDKEKIKDMLRWDAERKEMMEKSLREEPAEKEHKEEEEMRRVAAEREDRERKSEHARRAKAAIKENPSALRKGKWPRCTQ</sequence>
<dbReference type="EMBL" id="CM016560">
    <property type="protein sequence ID" value="TKV94890.1"/>
    <property type="molecule type" value="Genomic_DNA"/>
</dbReference>
<dbReference type="EMBL" id="CM016560">
    <property type="protein sequence ID" value="TKV94888.1"/>
    <property type="molecule type" value="Genomic_DNA"/>
</dbReference>
<reference evidence="2 3" key="1">
    <citation type="submission" date="2019-03" db="EMBL/GenBank/DDBJ databases">
        <title>WGS assembly of Setaria viridis.</title>
        <authorList>
            <person name="Huang P."/>
            <person name="Jenkins J."/>
            <person name="Grimwood J."/>
            <person name="Barry K."/>
            <person name="Healey A."/>
            <person name="Mamidi S."/>
            <person name="Sreedasyam A."/>
            <person name="Shu S."/>
            <person name="Feldman M."/>
            <person name="Wu J."/>
            <person name="Yu Y."/>
            <person name="Chen C."/>
            <person name="Johnson J."/>
            <person name="Rokhsar D."/>
            <person name="Baxter I."/>
            <person name="Schmutz J."/>
            <person name="Brutnell T."/>
            <person name="Kellogg E."/>
        </authorList>
    </citation>
    <scope>NUCLEOTIDE SEQUENCE [LARGE SCALE GENOMIC DNA]</scope>
    <source>
        <strain evidence="3">cv. A10</strain>
    </source>
</reference>
<dbReference type="Proteomes" id="UP000298652">
    <property type="component" value="Chromosome 9"/>
</dbReference>
<dbReference type="Gramene" id="TKV94890">
    <property type="protein sequence ID" value="TKV94890"/>
    <property type="gene ID" value="SEVIR_9G325300v2"/>
</dbReference>
<keyword evidence="3" id="KW-1185">Reference proteome</keyword>
<feature type="compositionally biased region" description="Basic residues" evidence="1">
    <location>
        <begin position="108"/>
        <end position="117"/>
    </location>
</feature>
<evidence type="ECO:0000313" key="2">
    <source>
        <dbReference type="EMBL" id="TKV94886.1"/>
    </source>
</evidence>
<protein>
    <submittedName>
        <fullName evidence="2">Uncharacterized protein</fullName>
    </submittedName>
</protein>
<dbReference type="EMBL" id="CM016560">
    <property type="protein sequence ID" value="TKV94886.1"/>
    <property type="molecule type" value="Genomic_DNA"/>
</dbReference>
<name>A0A4U6TCK2_SETVI</name>
<gene>
    <name evidence="2" type="ORF">SEVIR_9G325300v2</name>
</gene>
<dbReference type="EMBL" id="CM016560">
    <property type="protein sequence ID" value="TKV94889.1"/>
    <property type="molecule type" value="Genomic_DNA"/>
</dbReference>